<gene>
    <name evidence="1" type="ORF">PQR63_19410</name>
</gene>
<protein>
    <submittedName>
        <fullName evidence="1">Uncharacterized protein</fullName>
    </submittedName>
</protein>
<organism evidence="1 2">
    <name type="scientific">Herbaspirillum rhizosphaerae</name>
    <dbReference type="NCBI Taxonomy" id="346179"/>
    <lineage>
        <taxon>Bacteria</taxon>
        <taxon>Pseudomonadati</taxon>
        <taxon>Pseudomonadota</taxon>
        <taxon>Betaproteobacteria</taxon>
        <taxon>Burkholderiales</taxon>
        <taxon>Oxalobacteraceae</taxon>
        <taxon>Herbaspirillum</taxon>
    </lineage>
</organism>
<comment type="caution">
    <text evidence="1">The sequence shown here is derived from an EMBL/GenBank/DDBJ whole genome shotgun (WGS) entry which is preliminary data.</text>
</comment>
<dbReference type="RefSeq" id="WP_408169600.1">
    <property type="nucleotide sequence ID" value="NZ_JAQQFR010000014.1"/>
</dbReference>
<dbReference type="EMBL" id="JAQQFR010000014">
    <property type="protein sequence ID" value="MFL9880573.1"/>
    <property type="molecule type" value="Genomic_DNA"/>
</dbReference>
<proteinExistence type="predicted"/>
<keyword evidence="2" id="KW-1185">Reference proteome</keyword>
<name>A0ABW8ZE49_9BURK</name>
<sequence>MMSSLSSAIGIYLGFGTKPFPSADADNVLQAFGNIEGHRLVLEIKELLKVTEHISIDWTSHDILEGSKLFREVLLAKFPELDANAVDAITWKFTYDWR</sequence>
<dbReference type="Proteomes" id="UP001629214">
    <property type="component" value="Unassembled WGS sequence"/>
</dbReference>
<reference evidence="1 2" key="1">
    <citation type="journal article" date="2024" name="Chem. Sci.">
        <title>Discovery of megapolipeptins by genome mining of a Burkholderiales bacteria collection.</title>
        <authorList>
            <person name="Paulo B.S."/>
            <person name="Recchia M.J.J."/>
            <person name="Lee S."/>
            <person name="Fergusson C.H."/>
            <person name="Romanowski S.B."/>
            <person name="Hernandez A."/>
            <person name="Krull N."/>
            <person name="Liu D.Y."/>
            <person name="Cavanagh H."/>
            <person name="Bos A."/>
            <person name="Gray C.A."/>
            <person name="Murphy B.T."/>
            <person name="Linington R.G."/>
            <person name="Eustaquio A.S."/>
        </authorList>
    </citation>
    <scope>NUCLEOTIDE SEQUENCE [LARGE SCALE GENOMIC DNA]</scope>
    <source>
        <strain evidence="1 2">RL21-008-BIB-B</strain>
    </source>
</reference>
<accession>A0ABW8ZE49</accession>
<evidence type="ECO:0000313" key="1">
    <source>
        <dbReference type="EMBL" id="MFL9880573.1"/>
    </source>
</evidence>
<evidence type="ECO:0000313" key="2">
    <source>
        <dbReference type="Proteomes" id="UP001629214"/>
    </source>
</evidence>